<proteinExistence type="predicted"/>
<dbReference type="Pfam" id="PF13966">
    <property type="entry name" value="zf-RVT"/>
    <property type="match status" value="1"/>
</dbReference>
<evidence type="ECO:0000259" key="1">
    <source>
        <dbReference type="Pfam" id="PF13966"/>
    </source>
</evidence>
<reference evidence="2" key="1">
    <citation type="journal article" date="2019" name="Sci. Rep.">
        <title>Draft genome of Tanacetum cinerariifolium, the natural source of mosquito coil.</title>
        <authorList>
            <person name="Yamashiro T."/>
            <person name="Shiraishi A."/>
            <person name="Satake H."/>
            <person name="Nakayama K."/>
        </authorList>
    </citation>
    <scope>NUCLEOTIDE SEQUENCE</scope>
</reference>
<keyword evidence="2" id="KW-0548">Nucleotidyltransferase</keyword>
<comment type="caution">
    <text evidence="2">The sequence shown here is derived from an EMBL/GenBank/DDBJ whole genome shotgun (WGS) entry which is preliminary data.</text>
</comment>
<dbReference type="InterPro" id="IPR026960">
    <property type="entry name" value="RVT-Znf"/>
</dbReference>
<sequence>MEDRWFWDLNGDCVFRVKDVRILLDEAFLPKMKVPTRWIKSIPIKVNVFAWKLFLDRLPTRSNMARRNVSIPSLACPLCDLALEDSSHLFFGCFVAKDVQKLICCRWNLDFQSFDSYDGWLSWFKSIRLEKWGVEGFEGELKFSAEMGNRVNEGLDSNRVHVRGVSVNEHENVGLESSVLKNLAENAGVESFPTVSEAHGFHPHACANEVNMNDVSTKVGRNPAGNTLGMFSYANVTGVASRKALNFRTLFAPAGNRVDVVIPAESIRAINNRFANTAYGFFLGKRVAYPVVANYVRNTWGKYGLVKYMLNSSTGIFPF</sequence>
<protein>
    <submittedName>
        <fullName evidence="2">RNA-directed DNA polymerase, eukaryota</fullName>
    </submittedName>
</protein>
<name>A0A699HWM5_TANCI</name>
<organism evidence="2">
    <name type="scientific">Tanacetum cinerariifolium</name>
    <name type="common">Dalmatian daisy</name>
    <name type="synonym">Chrysanthemum cinerariifolium</name>
    <dbReference type="NCBI Taxonomy" id="118510"/>
    <lineage>
        <taxon>Eukaryota</taxon>
        <taxon>Viridiplantae</taxon>
        <taxon>Streptophyta</taxon>
        <taxon>Embryophyta</taxon>
        <taxon>Tracheophyta</taxon>
        <taxon>Spermatophyta</taxon>
        <taxon>Magnoliopsida</taxon>
        <taxon>eudicotyledons</taxon>
        <taxon>Gunneridae</taxon>
        <taxon>Pentapetalae</taxon>
        <taxon>asterids</taxon>
        <taxon>campanulids</taxon>
        <taxon>Asterales</taxon>
        <taxon>Asteraceae</taxon>
        <taxon>Asteroideae</taxon>
        <taxon>Anthemideae</taxon>
        <taxon>Anthemidinae</taxon>
        <taxon>Tanacetum</taxon>
    </lineage>
</organism>
<dbReference type="AlphaFoldDB" id="A0A699HWM5"/>
<accession>A0A699HWM5</accession>
<dbReference type="EMBL" id="BKCJ010227044">
    <property type="protein sequence ID" value="GEY96504.1"/>
    <property type="molecule type" value="Genomic_DNA"/>
</dbReference>
<keyword evidence="2" id="KW-0808">Transferase</keyword>
<evidence type="ECO:0000313" key="2">
    <source>
        <dbReference type="EMBL" id="GEY96504.1"/>
    </source>
</evidence>
<gene>
    <name evidence="2" type="ORF">Tci_468478</name>
</gene>
<dbReference type="GO" id="GO:0003964">
    <property type="term" value="F:RNA-directed DNA polymerase activity"/>
    <property type="evidence" value="ECO:0007669"/>
    <property type="project" value="UniProtKB-KW"/>
</dbReference>
<feature type="domain" description="Reverse transcriptase zinc-binding" evidence="1">
    <location>
        <begin position="35"/>
        <end position="98"/>
    </location>
</feature>
<keyword evidence="2" id="KW-0695">RNA-directed DNA polymerase</keyword>